<evidence type="ECO:0000313" key="2">
    <source>
        <dbReference type="Proteomes" id="UP000272613"/>
    </source>
</evidence>
<gene>
    <name evidence="1" type="ORF">ALP74_02771</name>
</gene>
<dbReference type="AlphaFoldDB" id="A0AB37QRP5"/>
<proteinExistence type="predicted"/>
<organism evidence="1 2">
    <name type="scientific">Pseudomonas coronafaciens pv. garcae</name>
    <dbReference type="NCBI Taxonomy" id="251653"/>
    <lineage>
        <taxon>Bacteria</taxon>
        <taxon>Pseudomonadati</taxon>
        <taxon>Pseudomonadota</taxon>
        <taxon>Gammaproteobacteria</taxon>
        <taxon>Pseudomonadales</taxon>
        <taxon>Pseudomonadaceae</taxon>
        <taxon>Pseudomonas</taxon>
        <taxon>Pseudomonas coronafaciens</taxon>
    </lineage>
</organism>
<dbReference type="Proteomes" id="UP000272613">
    <property type="component" value="Unassembled WGS sequence"/>
</dbReference>
<reference evidence="1 2" key="1">
    <citation type="submission" date="2018-08" db="EMBL/GenBank/DDBJ databases">
        <title>Recombination of ecologically and evolutionarily significant loci maintains genetic cohesion in the Pseudomonas syringae species complex.</title>
        <authorList>
            <person name="Dillon M."/>
            <person name="Thakur S."/>
            <person name="Almeida R.N.D."/>
            <person name="Weir B.S."/>
            <person name="Guttman D.S."/>
        </authorList>
    </citation>
    <scope>NUCLEOTIDE SEQUENCE [LARGE SCALE GENOMIC DNA]</scope>
    <source>
        <strain evidence="1 2">ICMP 5019</strain>
    </source>
</reference>
<name>A0AB37QRP5_9PSED</name>
<sequence>MTDKAKNEAQPVIDAIVLGDAQLLDHALQRLSTTLPDVFIRVTGQLIDPSQPEYVSCLAIGIGYISDFYHAEGKVFGAVYTASAFLARKAGPSGVGIEYEEVKRIALKARAEFDEIVLKKAVQVKDALNELDKMLVGHSFADRKLTSLAHVDLFKGHALLLAALNPTVR</sequence>
<dbReference type="RefSeq" id="WP_024668586.1">
    <property type="nucleotide sequence ID" value="NZ_RBSH01000119.1"/>
</dbReference>
<evidence type="ECO:0000313" key="1">
    <source>
        <dbReference type="EMBL" id="RMS02553.1"/>
    </source>
</evidence>
<protein>
    <submittedName>
        <fullName evidence="1">Uncharacterized protein</fullName>
    </submittedName>
</protein>
<dbReference type="EMBL" id="RBSH01000119">
    <property type="protein sequence ID" value="RMS02553.1"/>
    <property type="molecule type" value="Genomic_DNA"/>
</dbReference>
<comment type="caution">
    <text evidence="1">The sequence shown here is derived from an EMBL/GenBank/DDBJ whole genome shotgun (WGS) entry which is preliminary data.</text>
</comment>
<accession>A0AB37QRP5</accession>